<organism evidence="13 14">
    <name type="scientific">Rhizopogon vesiculosus</name>
    <dbReference type="NCBI Taxonomy" id="180088"/>
    <lineage>
        <taxon>Eukaryota</taxon>
        <taxon>Fungi</taxon>
        <taxon>Dikarya</taxon>
        <taxon>Basidiomycota</taxon>
        <taxon>Agaricomycotina</taxon>
        <taxon>Agaricomycetes</taxon>
        <taxon>Agaricomycetidae</taxon>
        <taxon>Boletales</taxon>
        <taxon>Suillineae</taxon>
        <taxon>Rhizopogonaceae</taxon>
        <taxon>Rhizopogon</taxon>
    </lineage>
</organism>
<comment type="similarity">
    <text evidence="2 11">Belongs to the UbiH/COQ6 family.</text>
</comment>
<dbReference type="PANTHER" id="PTHR43876:SF7">
    <property type="entry name" value="UBIQUINONE BIOSYNTHESIS MONOOXYGENASE COQ6, MITOCHONDRIAL"/>
    <property type="match status" value="1"/>
</dbReference>
<dbReference type="AlphaFoldDB" id="A0A1J8R266"/>
<dbReference type="PRINTS" id="PR00420">
    <property type="entry name" value="RNGMNOXGNASE"/>
</dbReference>
<dbReference type="InterPro" id="IPR036188">
    <property type="entry name" value="FAD/NAD-bd_sf"/>
</dbReference>
<dbReference type="InterPro" id="IPR018168">
    <property type="entry name" value="Ubi_Hdrlase_CS"/>
</dbReference>
<evidence type="ECO:0000256" key="2">
    <source>
        <dbReference type="ARBA" id="ARBA00005349"/>
    </source>
</evidence>
<evidence type="ECO:0000313" key="14">
    <source>
        <dbReference type="Proteomes" id="UP000183567"/>
    </source>
</evidence>
<dbReference type="EC" id="1.14.15.46" evidence="11"/>
<dbReference type="InterPro" id="IPR010971">
    <property type="entry name" value="UbiH/COQ6"/>
</dbReference>
<evidence type="ECO:0000256" key="3">
    <source>
        <dbReference type="ARBA" id="ARBA00022630"/>
    </source>
</evidence>
<keyword evidence="14" id="KW-1185">Reference proteome</keyword>
<comment type="catalytic activity">
    <reaction evidence="11">
        <text>a 2-methoxy-6-(all-trans-polyprenyl)phenol + 2 reduced [2Fe-2S]-[ferredoxin] + O2 + 2 H(+) = a 2-methoxy-6-(all-trans-polyprenyl)benzene-1,4-diol + 2 oxidized [2Fe-2S]-[ferredoxin] + H2O</text>
        <dbReference type="Rhea" id="RHEA:81183"/>
        <dbReference type="Rhea" id="RHEA-COMP:9551"/>
        <dbReference type="Rhea" id="RHEA-COMP:10000"/>
        <dbReference type="Rhea" id="RHEA-COMP:10001"/>
        <dbReference type="Rhea" id="RHEA-COMP:10858"/>
        <dbReference type="ChEBI" id="CHEBI:15377"/>
        <dbReference type="ChEBI" id="CHEBI:15378"/>
        <dbReference type="ChEBI" id="CHEBI:15379"/>
        <dbReference type="ChEBI" id="CHEBI:33737"/>
        <dbReference type="ChEBI" id="CHEBI:33738"/>
        <dbReference type="ChEBI" id="CHEBI:62731"/>
        <dbReference type="ChEBI" id="CHEBI:84166"/>
        <dbReference type="EC" id="1.14.15.46"/>
    </reaction>
</comment>
<dbReference type="SUPFAM" id="SSF51905">
    <property type="entry name" value="FAD/NAD(P)-binding domain"/>
    <property type="match status" value="1"/>
</dbReference>
<dbReference type="InterPro" id="IPR002938">
    <property type="entry name" value="FAD-bd"/>
</dbReference>
<keyword evidence="6 11" id="KW-0274">FAD</keyword>
<name>A0A1J8R266_9AGAM</name>
<dbReference type="GO" id="GO:0120538">
    <property type="term" value="F:2-methoxy-6-polyprenolphenol 4-hydroxylase activity"/>
    <property type="evidence" value="ECO:0007669"/>
    <property type="project" value="UniProtKB-EC"/>
</dbReference>
<evidence type="ECO:0000259" key="12">
    <source>
        <dbReference type="Pfam" id="PF01494"/>
    </source>
</evidence>
<proteinExistence type="inferred from homology"/>
<protein>
    <recommendedName>
        <fullName evidence="11">Ubiquinone biosynthesis monooxygenase COQ6, mitochondrial</fullName>
        <ecNumber evidence="11">1.14.15.45</ecNumber>
    </recommendedName>
    <alternativeName>
        <fullName evidence="11">2-methoxy-6-polyprenolphenol 4-hydroxylase</fullName>
        <ecNumber evidence="11">1.14.15.46</ecNumber>
    </alternativeName>
</protein>
<dbReference type="PANTHER" id="PTHR43876">
    <property type="entry name" value="UBIQUINONE BIOSYNTHESIS MONOOXYGENASE COQ6, MITOCHONDRIAL"/>
    <property type="match status" value="1"/>
</dbReference>
<dbReference type="UniPathway" id="UPA00232"/>
<accession>A0A1J8R266</accession>
<evidence type="ECO:0000256" key="11">
    <source>
        <dbReference type="HAMAP-Rule" id="MF_03193"/>
    </source>
</evidence>
<dbReference type="GO" id="GO:0071949">
    <property type="term" value="F:FAD binding"/>
    <property type="evidence" value="ECO:0007669"/>
    <property type="project" value="InterPro"/>
</dbReference>
<comment type="subcellular location">
    <subcellularLocation>
        <location evidence="11">Mitochondrion inner membrane</location>
        <topology evidence="11">Peripheral membrane protein</topology>
        <orientation evidence="11">Matrix side</orientation>
    </subcellularLocation>
</comment>
<keyword evidence="10 11" id="KW-0472">Membrane</keyword>
<dbReference type="EMBL" id="LVVM01000790">
    <property type="protein sequence ID" value="OJA19928.1"/>
    <property type="molecule type" value="Genomic_DNA"/>
</dbReference>
<dbReference type="FunFam" id="3.50.50.60:FF:000021">
    <property type="entry name" value="Ubiquinone biosynthesis monooxygenase COQ6"/>
    <property type="match status" value="1"/>
</dbReference>
<feature type="domain" description="FAD-binding" evidence="12">
    <location>
        <begin position="393"/>
        <end position="437"/>
    </location>
</feature>
<dbReference type="HAMAP" id="MF_03193">
    <property type="entry name" value="COQ6_monooxygenase"/>
    <property type="match status" value="1"/>
</dbReference>
<dbReference type="GO" id="GO:0016712">
    <property type="term" value="F:oxidoreductase activity, acting on paired donors, with incorporation or reduction of molecular oxygen, reduced flavin or flavoprotein as one donor, and incorporation of one atom of oxygen"/>
    <property type="evidence" value="ECO:0007669"/>
    <property type="project" value="UniProtKB-UniRule"/>
</dbReference>
<dbReference type="Gene3D" id="3.50.50.60">
    <property type="entry name" value="FAD/NAD(P)-binding domain"/>
    <property type="match status" value="2"/>
</dbReference>
<evidence type="ECO:0000256" key="7">
    <source>
        <dbReference type="ARBA" id="ARBA00023002"/>
    </source>
</evidence>
<keyword evidence="5 11" id="KW-0999">Mitochondrion inner membrane</keyword>
<keyword evidence="8 11" id="KW-0503">Monooxygenase</keyword>
<dbReference type="PROSITE" id="PS01304">
    <property type="entry name" value="UBIH"/>
    <property type="match status" value="1"/>
</dbReference>
<comment type="catalytic activity">
    <reaction evidence="11">
        <text>a 4-hydroxy-3-(all-trans-polyprenyl)benzoate + 2 reduced [2Fe-2S]-[ferredoxin] + O2 + 2 H(+) = a 3,4-dihydroxy-5-(all-trans-polyprenyl)benzoate + 2 oxidized [2Fe-2S]-[ferredoxin] + H2O</text>
        <dbReference type="Rhea" id="RHEA:81195"/>
        <dbReference type="Rhea" id="RHEA-COMP:9514"/>
        <dbReference type="Rhea" id="RHEA-COMP:10000"/>
        <dbReference type="Rhea" id="RHEA-COMP:10001"/>
        <dbReference type="Rhea" id="RHEA-COMP:10930"/>
        <dbReference type="ChEBI" id="CHEBI:15377"/>
        <dbReference type="ChEBI" id="CHEBI:15378"/>
        <dbReference type="ChEBI" id="CHEBI:15379"/>
        <dbReference type="ChEBI" id="CHEBI:33737"/>
        <dbReference type="ChEBI" id="CHEBI:33738"/>
        <dbReference type="ChEBI" id="CHEBI:64694"/>
        <dbReference type="ChEBI" id="CHEBI:78396"/>
        <dbReference type="EC" id="1.14.15.45"/>
    </reaction>
</comment>
<dbReference type="OrthoDB" id="683240at2759"/>
<evidence type="ECO:0000256" key="9">
    <source>
        <dbReference type="ARBA" id="ARBA00023128"/>
    </source>
</evidence>
<evidence type="ECO:0000313" key="13">
    <source>
        <dbReference type="EMBL" id="OJA19928.1"/>
    </source>
</evidence>
<evidence type="ECO:0000256" key="8">
    <source>
        <dbReference type="ARBA" id="ARBA00023033"/>
    </source>
</evidence>
<gene>
    <name evidence="11" type="primary">COQ6</name>
    <name evidence="13" type="ORF">AZE42_03754</name>
</gene>
<dbReference type="STRING" id="180088.A0A1J8R266"/>
<keyword evidence="7 11" id="KW-0560">Oxidoreductase</keyword>
<keyword evidence="3 11" id="KW-0285">Flavoprotein</keyword>
<dbReference type="Proteomes" id="UP000183567">
    <property type="component" value="Unassembled WGS sequence"/>
</dbReference>
<comment type="cofactor">
    <cofactor evidence="1 11">
        <name>FAD</name>
        <dbReference type="ChEBI" id="CHEBI:57692"/>
    </cofactor>
</comment>
<dbReference type="InterPro" id="IPR051205">
    <property type="entry name" value="UbiH/COQ6_monooxygenase"/>
</dbReference>
<evidence type="ECO:0000256" key="10">
    <source>
        <dbReference type="ARBA" id="ARBA00023136"/>
    </source>
</evidence>
<evidence type="ECO:0000256" key="4">
    <source>
        <dbReference type="ARBA" id="ARBA00022688"/>
    </source>
</evidence>
<keyword evidence="4 11" id="KW-0831">Ubiquinone biosynthesis</keyword>
<evidence type="ECO:0000256" key="5">
    <source>
        <dbReference type="ARBA" id="ARBA00022792"/>
    </source>
</evidence>
<evidence type="ECO:0000256" key="6">
    <source>
        <dbReference type="ARBA" id="ARBA00022827"/>
    </source>
</evidence>
<comment type="caution">
    <text evidence="13">The sequence shown here is derived from an EMBL/GenBank/DDBJ whole genome shotgun (WGS) entry which is preliminary data.</text>
</comment>
<dbReference type="GO" id="GO:0106364">
    <property type="term" value="F:4-hydroxy-3-all-trans-polyprenylbenzoate oxygenase activity"/>
    <property type="evidence" value="ECO:0007669"/>
    <property type="project" value="UniProtKB-EC"/>
</dbReference>
<sequence>MVVFAARRSLARLGCRQRAFLRYFSSEHTRDNDVVIVGGGPAGLALAAALVSNPAAKESLKIVLIEAGDLSKIQDWGMPSDAYSNRVSSITDASQHFLKRIGVWDYVEHARTNPVHQMQVWDGISGARITFDASEIPESSEMARMTENLNLQRALLRKLSDTPNVQVIQSVKVESIEREAGDTNHWPLVHLSNGLTLRARLLVGADGFNSPVRSFAGISSYGWSYDTQAVVATLNHASRGPFQAPNNTAYQRFLPTGPIAFLPLSPGISSLVWSTKPHLATVLSKSSPGVLEQLINAAFRLPETSLQYIYKRLLEGATSSEEIKGEIAFRERSDGISSHSAYASATSMVSKGGIPPDDADALPPLVTSIQPSTIASFPLRYNHAESYLGEGAGSRTVLVGDAAHTVHPLAGQGLNLGLGDVDALSRCIAQALTQGSDIGSYTALMPYARERYFENHKVMSAVDKLHKVYSSTAQPVVWARSVGIEVINELDSVKAALMINAGAGSQLQNASGWDLLAKSIENLAGFTNTSKMIGSTVGAGIQELAKNAGQRIFGRL</sequence>
<comment type="subunit">
    <text evidence="11">Component of a multi-subunit COQ enzyme complex, composed of at least COQ3, COQ4, COQ5, COQ6, COQ7 and COQ9.</text>
</comment>
<dbReference type="NCBIfam" id="TIGR01988">
    <property type="entry name" value="Ubi-OHases"/>
    <property type="match status" value="1"/>
</dbReference>
<keyword evidence="9 11" id="KW-0496">Mitochondrion</keyword>
<dbReference type="EC" id="1.14.15.45" evidence="11"/>
<dbReference type="GO" id="GO:0031314">
    <property type="term" value="C:extrinsic component of mitochondrial inner membrane"/>
    <property type="evidence" value="ECO:0007669"/>
    <property type="project" value="UniProtKB-UniRule"/>
</dbReference>
<feature type="domain" description="FAD-binding" evidence="12">
    <location>
        <begin position="33"/>
        <end position="238"/>
    </location>
</feature>
<dbReference type="InterPro" id="IPR000689">
    <property type="entry name" value="UbQ_mOase_COQ6"/>
</dbReference>
<comment type="function">
    <text evidence="11">FAD-dependent monooxygenase required for two non-consecutive steps during ubiquinone biosynthesis. Required for the C5-ring hydroxylation during ubiquinone biosynthesis by catalyzing the hydroxylation of 4-hydroxy-3-(all-trans-polyprenyl)benzoic acid to 3,4-dihydroxy-5-(all-trans-polyprenyl)benzoic acid. Also acts downstream of coq4, for the C1-hydroxylation during ubiquinone biosynthesis by catalyzing the hydroxylation of 2-methoxy-6-(all-trans-polyprenyl)phenol to 2-methoxy-6-(all-trans-polyprenyl)benzene-1,4-diol. The electrons required for the hydroxylation reaction are funneled indirectly to coq6 from NADPH via a ferredoxin/ferredoxin reductase system.</text>
</comment>
<reference evidence="13 14" key="1">
    <citation type="submission" date="2016-03" db="EMBL/GenBank/DDBJ databases">
        <title>Comparative genomics of the ectomycorrhizal sister species Rhizopogon vinicolor and Rhizopogon vesiculosus (Basidiomycota: Boletales) reveals a divergence of the mating type B locus.</title>
        <authorList>
            <person name="Mujic A.B."/>
            <person name="Kuo A."/>
            <person name="Tritt A."/>
            <person name="Lipzen A."/>
            <person name="Chen C."/>
            <person name="Johnson J."/>
            <person name="Sharma A."/>
            <person name="Barry K."/>
            <person name="Grigoriev I.V."/>
            <person name="Spatafora J.W."/>
        </authorList>
    </citation>
    <scope>NUCLEOTIDE SEQUENCE [LARGE SCALE GENOMIC DNA]</scope>
    <source>
        <strain evidence="13 14">AM-OR11-056</strain>
    </source>
</reference>
<comment type="pathway">
    <text evidence="11">Cofactor biosynthesis; ubiquinone biosynthesis.</text>
</comment>
<dbReference type="Pfam" id="PF01494">
    <property type="entry name" value="FAD_binding_3"/>
    <property type="match status" value="2"/>
</dbReference>
<evidence type="ECO:0000256" key="1">
    <source>
        <dbReference type="ARBA" id="ARBA00001974"/>
    </source>
</evidence>